<evidence type="ECO:0000313" key="2">
    <source>
        <dbReference type="Proteomes" id="UP000595231"/>
    </source>
</evidence>
<dbReference type="AlphaFoldDB" id="A0A7T4AZB0"/>
<proteinExistence type="predicted"/>
<reference evidence="1 2" key="1">
    <citation type="submission" date="2020-12" db="EMBL/GenBank/DDBJ databases">
        <title>FDA dAtabase for Regulatory Grade micrObial Sequences (FDA-ARGOS): Supporting development and validation of Infectious Disease Dx tests.</title>
        <authorList>
            <person name="Sproer C."/>
            <person name="Gronow S."/>
            <person name="Severitt S."/>
            <person name="Schroder I."/>
            <person name="Tallon L."/>
            <person name="Sadzewicz L."/>
            <person name="Zhao X."/>
            <person name="Boylan J."/>
            <person name="Ott S."/>
            <person name="Bowen H."/>
            <person name="Vavikolanu K."/>
            <person name="Mehta A."/>
            <person name="Aluvathingal J."/>
            <person name="Nadendla S."/>
            <person name="Lowell S."/>
            <person name="Myers T."/>
            <person name="Yan Y."/>
            <person name="Sichtig H."/>
        </authorList>
    </citation>
    <scope>NUCLEOTIDE SEQUENCE [LARGE SCALE GENOMIC DNA]</scope>
    <source>
        <strain evidence="1 2">FDAARGOS_1050</strain>
    </source>
</reference>
<dbReference type="EMBL" id="CP065997">
    <property type="protein sequence ID" value="QQB32815.1"/>
    <property type="molecule type" value="Genomic_DNA"/>
</dbReference>
<dbReference type="Proteomes" id="UP000595231">
    <property type="component" value="Chromosome"/>
</dbReference>
<evidence type="ECO:0000313" key="1">
    <source>
        <dbReference type="EMBL" id="QQB32815.1"/>
    </source>
</evidence>
<gene>
    <name evidence="1" type="ORF">I6I07_19410</name>
</gene>
<protein>
    <submittedName>
        <fullName evidence="1">Uncharacterized protein</fullName>
    </submittedName>
</protein>
<dbReference type="RefSeq" id="WP_198483314.1">
    <property type="nucleotide sequence ID" value="NZ_CP065997.1"/>
</dbReference>
<name>A0A7T4AZB0_9BURK</name>
<organism evidence="1 2">
    <name type="scientific">Achromobacter deleyi</name>
    <dbReference type="NCBI Taxonomy" id="1353891"/>
    <lineage>
        <taxon>Bacteria</taxon>
        <taxon>Pseudomonadati</taxon>
        <taxon>Pseudomonadota</taxon>
        <taxon>Betaproteobacteria</taxon>
        <taxon>Burkholderiales</taxon>
        <taxon>Alcaligenaceae</taxon>
        <taxon>Achromobacter</taxon>
    </lineage>
</organism>
<accession>A0A7T4AZB0</accession>
<sequence>MSHDLQRWEMRNPVEVLISRETAAAKRSCAGCVHTKVVESPFGDLVSRCLKGRPYGRKCKRFEVINV</sequence>